<dbReference type="PIRSF" id="PIRSF004846">
    <property type="entry name" value="ModA"/>
    <property type="match status" value="1"/>
</dbReference>
<dbReference type="NCBIfam" id="TIGR01256">
    <property type="entry name" value="modA"/>
    <property type="match status" value="1"/>
</dbReference>
<reference evidence="9 10" key="1">
    <citation type="submission" date="2023-08" db="EMBL/GenBank/DDBJ databases">
        <title>New molecular markers tilS and rpoB for phylogenetic and monitoring studies of the genus Thiothrix biodiversity.</title>
        <authorList>
            <person name="Ravin N.V."/>
            <person name="Smolyakov D."/>
            <person name="Markov N.D."/>
            <person name="Beletsky A.V."/>
            <person name="Mardanov A.V."/>
            <person name="Rudenko T.S."/>
            <person name="Grabovich M.Y."/>
        </authorList>
    </citation>
    <scope>NUCLEOTIDE SEQUENCE</scope>
    <source>
        <strain evidence="9">DNT52</strain>
        <strain evidence="8 10">H33</strain>
        <plasmid evidence="9">pThsubDNT52_1</plasmid>
    </source>
</reference>
<feature type="binding site" evidence="6">
    <location>
        <position position="167"/>
    </location>
    <ligand>
        <name>molybdate</name>
        <dbReference type="ChEBI" id="CHEBI:36264"/>
    </ligand>
</feature>
<dbReference type="PANTHER" id="PTHR30632:SF14">
    <property type="entry name" value="TUNGSTATE_MOLYBDATE_CHROMATE-BINDING PROTEIN MODA"/>
    <property type="match status" value="1"/>
</dbReference>
<evidence type="ECO:0000256" key="6">
    <source>
        <dbReference type="PIRSR" id="PIRSR004846-1"/>
    </source>
</evidence>
<feature type="binding site" evidence="6">
    <location>
        <position position="60"/>
    </location>
    <ligand>
        <name>molybdate</name>
        <dbReference type="ChEBI" id="CHEBI:36264"/>
    </ligand>
</feature>
<keyword evidence="3 6" id="KW-0479">Metal-binding</keyword>
<dbReference type="PANTHER" id="PTHR30632">
    <property type="entry name" value="MOLYBDATE-BINDING PERIPLASMIC PROTEIN"/>
    <property type="match status" value="1"/>
</dbReference>
<evidence type="ECO:0000256" key="5">
    <source>
        <dbReference type="ARBA" id="ARBA00062515"/>
    </source>
</evidence>
<comment type="similarity">
    <text evidence="1">Belongs to the bacterial solute-binding protein ModA family.</text>
</comment>
<gene>
    <name evidence="9" type="primary">modA</name>
    <name evidence="8" type="ORF">RCC75_09350</name>
    <name evidence="9" type="ORF">RCG00_00175</name>
</gene>
<comment type="subunit">
    <text evidence="5">The complex is composed of two ATP-binding proteins (ModC), two transmembrane proteins (ModB) and a solute-binding protein (ModA).</text>
</comment>
<dbReference type="InterPro" id="IPR044084">
    <property type="entry name" value="AvModA-like_subst-bd"/>
</dbReference>
<dbReference type="GO" id="GO:1901359">
    <property type="term" value="F:tungstate binding"/>
    <property type="evidence" value="ECO:0007669"/>
    <property type="project" value="UniProtKB-ARBA"/>
</dbReference>
<organism evidence="9">
    <name type="scientific">Thiothrix subterranea</name>
    <dbReference type="NCBI Taxonomy" id="2735563"/>
    <lineage>
        <taxon>Bacteria</taxon>
        <taxon>Pseudomonadati</taxon>
        <taxon>Pseudomonadota</taxon>
        <taxon>Gammaproteobacteria</taxon>
        <taxon>Thiotrichales</taxon>
        <taxon>Thiotrichaceae</taxon>
        <taxon>Thiothrix</taxon>
    </lineage>
</organism>
<dbReference type="Proteomes" id="UP001229862">
    <property type="component" value="Plasmid pThsubDNT52_1"/>
</dbReference>
<proteinExistence type="inferred from homology"/>
<dbReference type="Gene3D" id="3.40.190.10">
    <property type="entry name" value="Periplasmic binding protein-like II"/>
    <property type="match status" value="2"/>
</dbReference>
<keyword evidence="2 6" id="KW-0500">Molybdenum</keyword>
<dbReference type="GO" id="GO:0030973">
    <property type="term" value="F:molybdate ion binding"/>
    <property type="evidence" value="ECO:0007669"/>
    <property type="project" value="InterPro"/>
</dbReference>
<dbReference type="GO" id="GO:0015689">
    <property type="term" value="P:molybdate ion transport"/>
    <property type="evidence" value="ECO:0007669"/>
    <property type="project" value="InterPro"/>
</dbReference>
<keyword evidence="9" id="KW-0614">Plasmid</keyword>
<dbReference type="GO" id="GO:0046872">
    <property type="term" value="F:metal ion binding"/>
    <property type="evidence" value="ECO:0007669"/>
    <property type="project" value="UniProtKB-KW"/>
</dbReference>
<name>A0AA51MJ94_9GAMM</name>
<sequence length="272" mass="29203">MKLFKQTLLAAAIACSTASAWADDLKIAAAADLKFALEEIKTAYVAANPADKVDITFGSSGKLSTQIEQGAPFDLFFSADIKYPKQLAEAKQAASEVKPYAVGRIVLWSNTHDASKLTLENLTEDKFKHIAIADPSHAPYGKRAEEALTASKLWDTVKPKLVYGENISQTAQFVESGNADIGIIALSLALNPELSKQGGYYLIDNKLHEPLEQAFIVTAHGKDNAAAQRFADYMQAPEGRKVMVKYGFVLPGEGADTADKPAGDKPAATVAQ</sequence>
<evidence type="ECO:0000313" key="9">
    <source>
        <dbReference type="EMBL" id="WML84885.1"/>
    </source>
</evidence>
<dbReference type="SUPFAM" id="SSF53850">
    <property type="entry name" value="Periplasmic binding protein-like II"/>
    <property type="match status" value="1"/>
</dbReference>
<evidence type="ECO:0000256" key="2">
    <source>
        <dbReference type="ARBA" id="ARBA00022505"/>
    </source>
</evidence>
<dbReference type="CDD" id="cd13539">
    <property type="entry name" value="PBP2_AvModA"/>
    <property type="match status" value="1"/>
</dbReference>
<feature type="chain" id="PRO_5041355360" evidence="7">
    <location>
        <begin position="23"/>
        <end position="272"/>
    </location>
</feature>
<feature type="signal peptide" evidence="7">
    <location>
        <begin position="1"/>
        <end position="22"/>
    </location>
</feature>
<accession>A0AA51MJ94</accession>
<dbReference type="EMBL" id="CP133216">
    <property type="protein sequence ID" value="WML84885.1"/>
    <property type="molecule type" value="Genomic_DNA"/>
</dbReference>
<evidence type="ECO:0000313" key="8">
    <source>
        <dbReference type="EMBL" id="MDQ5768733.1"/>
    </source>
</evidence>
<dbReference type="InterPro" id="IPR050682">
    <property type="entry name" value="ModA/WtpA"/>
</dbReference>
<keyword evidence="4 7" id="KW-0732">Signal</keyword>
<evidence type="ECO:0000256" key="1">
    <source>
        <dbReference type="ARBA" id="ARBA00009175"/>
    </source>
</evidence>
<dbReference type="RefSeq" id="WP_308134702.1">
    <property type="nucleotide sequence ID" value="NZ_CP133216.1"/>
</dbReference>
<evidence type="ECO:0000256" key="4">
    <source>
        <dbReference type="ARBA" id="ARBA00022729"/>
    </source>
</evidence>
<protein>
    <submittedName>
        <fullName evidence="9">Molybdate ABC transporter substrate-binding protein</fullName>
    </submittedName>
</protein>
<evidence type="ECO:0000256" key="7">
    <source>
        <dbReference type="SAM" id="SignalP"/>
    </source>
</evidence>
<dbReference type="InterPro" id="IPR005950">
    <property type="entry name" value="ModA"/>
</dbReference>
<geneLocation type="plasmid" evidence="9">
    <name>pThsubDNT52_1</name>
</geneLocation>
<dbReference type="Proteomes" id="UP001223336">
    <property type="component" value="Unassembled WGS sequence"/>
</dbReference>
<evidence type="ECO:0000256" key="3">
    <source>
        <dbReference type="ARBA" id="ARBA00022723"/>
    </source>
</evidence>
<keyword evidence="10" id="KW-1185">Reference proteome</keyword>
<dbReference type="FunFam" id="3.40.190.10:FF:000035">
    <property type="entry name" value="Molybdate ABC transporter substrate-binding protein"/>
    <property type="match status" value="1"/>
</dbReference>
<dbReference type="EMBL" id="JAVFKN010000010">
    <property type="protein sequence ID" value="MDQ5768733.1"/>
    <property type="molecule type" value="Genomic_DNA"/>
</dbReference>
<evidence type="ECO:0000313" key="10">
    <source>
        <dbReference type="Proteomes" id="UP001223336"/>
    </source>
</evidence>
<dbReference type="Pfam" id="PF13531">
    <property type="entry name" value="SBP_bac_11"/>
    <property type="match status" value="1"/>
</dbReference>
<dbReference type="AlphaFoldDB" id="A0AA51MJ94"/>